<evidence type="ECO:0000313" key="2">
    <source>
        <dbReference type="EMBL" id="KAG7341038.1"/>
    </source>
</evidence>
<dbReference type="Proteomes" id="UP000693970">
    <property type="component" value="Unassembled WGS sequence"/>
</dbReference>
<feature type="compositionally biased region" description="Basic and acidic residues" evidence="1">
    <location>
        <begin position="14"/>
        <end position="26"/>
    </location>
</feature>
<feature type="region of interest" description="Disordered" evidence="1">
    <location>
        <begin position="1"/>
        <end position="43"/>
    </location>
</feature>
<accession>A0A9K3PB75</accession>
<reference evidence="2" key="1">
    <citation type="journal article" date="2021" name="Sci. Rep.">
        <title>Diploid genomic architecture of Nitzschia inconspicua, an elite biomass production diatom.</title>
        <authorList>
            <person name="Oliver A."/>
            <person name="Podell S."/>
            <person name="Pinowska A."/>
            <person name="Traller J.C."/>
            <person name="Smith S.R."/>
            <person name="McClure R."/>
            <person name="Beliaev A."/>
            <person name="Bohutskyi P."/>
            <person name="Hill E.A."/>
            <person name="Rabines A."/>
            <person name="Zheng H."/>
            <person name="Allen L.Z."/>
            <person name="Kuo A."/>
            <person name="Grigoriev I.V."/>
            <person name="Allen A.E."/>
            <person name="Hazlebeck D."/>
            <person name="Allen E.E."/>
        </authorList>
    </citation>
    <scope>NUCLEOTIDE SEQUENCE</scope>
    <source>
        <strain evidence="2">Hildebrandi</strain>
    </source>
</reference>
<dbReference type="AlphaFoldDB" id="A0A9K3PB75"/>
<proteinExistence type="predicted"/>
<evidence type="ECO:0000313" key="3">
    <source>
        <dbReference type="Proteomes" id="UP000693970"/>
    </source>
</evidence>
<name>A0A9K3PB75_9STRA</name>
<gene>
    <name evidence="2" type="ORF">IV203_022989</name>
</gene>
<comment type="caution">
    <text evidence="2">The sequence shown here is derived from an EMBL/GenBank/DDBJ whole genome shotgun (WGS) entry which is preliminary data.</text>
</comment>
<reference evidence="2" key="2">
    <citation type="submission" date="2021-04" db="EMBL/GenBank/DDBJ databases">
        <authorList>
            <person name="Podell S."/>
        </authorList>
    </citation>
    <scope>NUCLEOTIDE SEQUENCE</scope>
    <source>
        <strain evidence="2">Hildebrandi</strain>
    </source>
</reference>
<keyword evidence="3" id="KW-1185">Reference proteome</keyword>
<organism evidence="2 3">
    <name type="scientific">Nitzschia inconspicua</name>
    <dbReference type="NCBI Taxonomy" id="303405"/>
    <lineage>
        <taxon>Eukaryota</taxon>
        <taxon>Sar</taxon>
        <taxon>Stramenopiles</taxon>
        <taxon>Ochrophyta</taxon>
        <taxon>Bacillariophyta</taxon>
        <taxon>Bacillariophyceae</taxon>
        <taxon>Bacillariophycidae</taxon>
        <taxon>Bacillariales</taxon>
        <taxon>Bacillariaceae</taxon>
        <taxon>Nitzschia</taxon>
    </lineage>
</organism>
<protein>
    <submittedName>
        <fullName evidence="2">Uncharacterized protein</fullName>
    </submittedName>
</protein>
<sequence>MASATMTSLGLAASKEDAKTLTKQDGNDSETGGKAPNPVDDDEVVDGHPFCPCSSQMELSRGLTLFAIQYAPNCHSAIRSHVLCMRLISAC</sequence>
<evidence type="ECO:0000256" key="1">
    <source>
        <dbReference type="SAM" id="MobiDB-lite"/>
    </source>
</evidence>
<dbReference type="EMBL" id="JAGRRH010000026">
    <property type="protein sequence ID" value="KAG7341038.1"/>
    <property type="molecule type" value="Genomic_DNA"/>
</dbReference>